<reference evidence="3 4" key="1">
    <citation type="journal article" date="2020" name="bioRxiv">
        <title>Metabolic contributions of an alphaproteobacterial endosymbiont in the apicomplexan Cardiosporidium cionae.</title>
        <authorList>
            <person name="Hunter E.S."/>
            <person name="Paight C.J."/>
            <person name="Lane C.E."/>
        </authorList>
    </citation>
    <scope>NUCLEOTIDE SEQUENCE [LARGE SCALE GENOMIC DNA]</scope>
    <source>
        <strain evidence="3">ESH_2018</strain>
    </source>
</reference>
<dbReference type="Gene3D" id="2.170.130.20">
    <property type="entry name" value="LCCL-like domain"/>
    <property type="match status" value="1"/>
</dbReference>
<dbReference type="SUPFAM" id="SSF49785">
    <property type="entry name" value="Galactose-binding domain-like"/>
    <property type="match status" value="1"/>
</dbReference>
<sequence>MIRLLSAGLCLAQQAKDTSYDRAPLQELTEFRQRFRKTIDGRLCAAAFVQDDQTYTDCTDARSPDGSAGKNICQYHQILVWSLHKSYVLQEKGQKTGIIADLPYFMVKRHYVNNKILSMNLNANRPDSVRAKLRDAFEFKAAEAEKMVARLDAEALRIQDMLNRFNATCGIPHESIAARISKIESIISRSHHCMEKVEETMGKTEVIRSTIQKVETEIEKDRKAALESKENCESTKGYDENPWPDGLRGSFFNNPFFEGAPRGFRNDKEVNFHFSASGPIEGVSSQKFSILSDCGARLFLNDKTVAVDRMTESNERNAAANTIPILSFIERAKIGTGVSPPQRLEGGQKYRVLLEMVHASALLYKNVELSFLQVFWQSNIHEEEIIPRQYLFQTNPAVPLKVSGAQSNSFSLDPSKFQLSWLHEGEPAFMDASDAFIADIPQRYVGTKLIKMTRSSTVPHISIHVNVPATVYVAAPIDRPFPLKPVANSHWKVHETDDTLSIRLSPSFYTRASHSDTWRIWFIVLHEGGDIALALKHSTDRVLLFLEQISAQFDSCGGDEEVVSLVGGQNFAECSASSLESEGYGCEAGLNGKHIDKRNGIWRTKGGNGEQTMQCGNFPAYYEIKNFLGAGEYITVKFKRPVQITQFRFKPRDDPTTWPKEISLSFSEEDDEDVQTIQILHTNSLDHNTHQLFPHVVTSFVKLEIVEMFASGHDSGGSFEFIGSRCNLPHKKLLESDMQEIHIEKCHTTVERIPSLLPLQEGEQFLIICPYKCLVYPDGNIYGTNDYAPETSLCSSSIHAGICNSANMNNCKVLVTIGGPQKSFSAETRNGIQSLAHGPAESSVSLSSSHCSDDLLEKEVVEFFFSFRSKTALPLPPVSFGANYFCILLSLLDTQDILVDSGDIKQKHGGWLRPAEAESCHADGHQNPLNIGGVSFPLPSANEACRSGKDCSANFWSVSLPENGKYRLEIQLGNPCKPEKDTHSYFLQVNDVSLADGIELPKGKFYHVTPFHTMLFEQRETLEKFVGNP</sequence>
<dbReference type="PROSITE" id="PS50820">
    <property type="entry name" value="LCCL"/>
    <property type="match status" value="1"/>
</dbReference>
<accession>A0ABQ7JGC3</accession>
<dbReference type="Pfam" id="PF03815">
    <property type="entry name" value="LCCL"/>
    <property type="match status" value="1"/>
</dbReference>
<feature type="domain" description="LCCL" evidence="2">
    <location>
        <begin position="767"/>
        <end position="844"/>
    </location>
</feature>
<organism evidence="3 4">
    <name type="scientific">Cardiosporidium cionae</name>
    <dbReference type="NCBI Taxonomy" id="476202"/>
    <lineage>
        <taxon>Eukaryota</taxon>
        <taxon>Sar</taxon>
        <taxon>Alveolata</taxon>
        <taxon>Apicomplexa</taxon>
        <taxon>Aconoidasida</taxon>
        <taxon>Nephromycida</taxon>
        <taxon>Cardiosporidium</taxon>
    </lineage>
</organism>
<proteinExistence type="predicted"/>
<protein>
    <submittedName>
        <fullName evidence="3">PA14 domain-containing protein</fullName>
    </submittedName>
</protein>
<keyword evidence="4" id="KW-1185">Reference proteome</keyword>
<evidence type="ECO:0000256" key="1">
    <source>
        <dbReference type="SAM" id="Coils"/>
    </source>
</evidence>
<dbReference type="Gene3D" id="2.60.120.260">
    <property type="entry name" value="Galactose-binding domain-like"/>
    <property type="match status" value="1"/>
</dbReference>
<evidence type="ECO:0000259" key="2">
    <source>
        <dbReference type="PROSITE" id="PS50820"/>
    </source>
</evidence>
<dbReference type="InterPro" id="IPR004043">
    <property type="entry name" value="LCCL"/>
</dbReference>
<gene>
    <name evidence="3" type="ORF">IE077_004266</name>
</gene>
<dbReference type="SUPFAM" id="SSF56988">
    <property type="entry name" value="Anthrax protective antigen"/>
    <property type="match status" value="1"/>
</dbReference>
<evidence type="ECO:0000313" key="4">
    <source>
        <dbReference type="Proteomes" id="UP000823046"/>
    </source>
</evidence>
<dbReference type="InterPro" id="IPR008979">
    <property type="entry name" value="Galactose-bd-like_sf"/>
</dbReference>
<name>A0ABQ7JGC3_9APIC</name>
<dbReference type="InterPro" id="IPR036609">
    <property type="entry name" value="LCCL_sf"/>
</dbReference>
<keyword evidence="1" id="KW-0175">Coiled coil</keyword>
<dbReference type="SUPFAM" id="SSF69848">
    <property type="entry name" value="LCCL domain"/>
    <property type="match status" value="1"/>
</dbReference>
<dbReference type="SMART" id="SM00603">
    <property type="entry name" value="LCCL"/>
    <property type="match status" value="1"/>
</dbReference>
<evidence type="ECO:0000313" key="3">
    <source>
        <dbReference type="EMBL" id="KAF8823008.1"/>
    </source>
</evidence>
<dbReference type="EMBL" id="JADAQX010000008">
    <property type="protein sequence ID" value="KAF8823008.1"/>
    <property type="molecule type" value="Genomic_DNA"/>
</dbReference>
<dbReference type="Proteomes" id="UP000823046">
    <property type="component" value="Unassembled WGS sequence"/>
</dbReference>
<feature type="coiled-coil region" evidence="1">
    <location>
        <begin position="134"/>
        <end position="161"/>
    </location>
</feature>
<comment type="caution">
    <text evidence="3">The sequence shown here is derived from an EMBL/GenBank/DDBJ whole genome shotgun (WGS) entry which is preliminary data.</text>
</comment>